<dbReference type="PANTHER" id="PTHR10412">
    <property type="entry name" value="MANNOSYL-OLIGOSACCHARIDE GLUCOSIDASE"/>
    <property type="match status" value="1"/>
</dbReference>
<keyword evidence="3" id="KW-0326">Glycosidase</keyword>
<name>A0A101RYT0_9ACTN</name>
<dbReference type="AlphaFoldDB" id="A0A101RYT0"/>
<dbReference type="GO" id="GO:0006487">
    <property type="term" value="P:protein N-linked glycosylation"/>
    <property type="evidence" value="ECO:0007669"/>
    <property type="project" value="TreeGrafter"/>
</dbReference>
<dbReference type="RefSeq" id="WP_062241004.1">
    <property type="nucleotide sequence ID" value="NZ_JBIBHB010000004.1"/>
</dbReference>
<feature type="domain" description="Mannosylglycerate hydrolase MGH1-like glycoside hydrolase" evidence="4">
    <location>
        <begin position="254"/>
        <end position="558"/>
    </location>
</feature>
<dbReference type="Proteomes" id="UP000054375">
    <property type="component" value="Unassembled WGS sequence"/>
</dbReference>
<sequence>MTADRSGPAFSVHDIPFSTYGSWFGISPVLAEKRRAEDLHLVSHQNGMHAVLSLVPLAPATGERAETLIEASPGLLSWTGPDGRGDLAYESPDTVRLRGAGLPLRISAAARTLTPFSGTYFYREPAADAYVFTSYETGRRYRVTVLSGSVTDLFGSQALGAADRGLTVAGDSWELAVEELDTARPPYVPTAVFAKVVEAARNSFADFADRVAPWRSSATPAAELAAYVLWSATVRPAGLVTRPGVLMSKHWMDKVWSWDHCFNALALAPGCPELARDQFQLPFDHQDESGALPDSVTHSEVLHNFVKPPIHGWTSGLLRRRLPAPPDRAELTVTYERLARWTEFWLTARRAPGADLPHYQHGNDSGWDNATTFDPERVVVTADLAAFLVLQLRELAELATLLDRPDEAARWTRVAEETQRAMLDQLWTGDRFVARGVDSGDTWSTASLLDLVPVVLGEHLPPEIGAVLADRVEAHLTPYGLATERPDSPHYLSDGYWRGPIWAPATILVEDGLRRGGHHRLADEISARFRALCEAHGFAENFDALTGTGLRDRAYTWTAAAYLLLAEAHLRRDAG</sequence>
<dbReference type="Pfam" id="PF22422">
    <property type="entry name" value="MGH1-like_GH"/>
    <property type="match status" value="1"/>
</dbReference>
<dbReference type="InterPro" id="IPR012341">
    <property type="entry name" value="6hp_glycosidase-like_sf"/>
</dbReference>
<protein>
    <submittedName>
        <fullName evidence="5">Glycogen debranching protein</fullName>
    </submittedName>
</protein>
<evidence type="ECO:0000256" key="1">
    <source>
        <dbReference type="ARBA" id="ARBA00010833"/>
    </source>
</evidence>
<reference evidence="5 6" key="1">
    <citation type="submission" date="2015-10" db="EMBL/GenBank/DDBJ databases">
        <title>Draft genome sequence of Streptomyces griseorubiginosus DSM 40469, type strain for the species Streptomyces griseorubiginosus.</title>
        <authorList>
            <person name="Ruckert C."/>
            <person name="Winkler A."/>
            <person name="Kalinowski J."/>
            <person name="Kampfer P."/>
            <person name="Glaeser S."/>
        </authorList>
    </citation>
    <scope>NUCLEOTIDE SEQUENCE [LARGE SCALE GENOMIC DNA]</scope>
    <source>
        <strain evidence="5 6">DSM 40469</strain>
    </source>
</reference>
<comment type="caution">
    <text evidence="5">The sequence shown here is derived from an EMBL/GenBank/DDBJ whole genome shotgun (WGS) entry which is preliminary data.</text>
</comment>
<evidence type="ECO:0000313" key="5">
    <source>
        <dbReference type="EMBL" id="KUN64220.1"/>
    </source>
</evidence>
<proteinExistence type="inferred from homology"/>
<keyword evidence="2" id="KW-0378">Hydrolase</keyword>
<dbReference type="GO" id="GO:0004573">
    <property type="term" value="F:Glc3Man9GlcNAc2 oligosaccharide glucosidase activity"/>
    <property type="evidence" value="ECO:0007669"/>
    <property type="project" value="InterPro"/>
</dbReference>
<evidence type="ECO:0000256" key="3">
    <source>
        <dbReference type="ARBA" id="ARBA00023295"/>
    </source>
</evidence>
<dbReference type="EMBL" id="LMWV01000020">
    <property type="protein sequence ID" value="KUN64220.1"/>
    <property type="molecule type" value="Genomic_DNA"/>
</dbReference>
<dbReference type="SUPFAM" id="SSF48208">
    <property type="entry name" value="Six-hairpin glycosidases"/>
    <property type="match status" value="1"/>
</dbReference>
<comment type="similarity">
    <text evidence="1">Belongs to the glycosyl hydrolase 63 family.</text>
</comment>
<dbReference type="PANTHER" id="PTHR10412:SF11">
    <property type="entry name" value="MANNOSYL-OLIGOSACCHARIDE GLUCOSIDASE"/>
    <property type="match status" value="1"/>
</dbReference>
<dbReference type="InterPro" id="IPR008928">
    <property type="entry name" value="6-hairpin_glycosidase_sf"/>
</dbReference>
<gene>
    <name evidence="5" type="ORF">AQJ54_24635</name>
</gene>
<dbReference type="Gene3D" id="1.50.10.10">
    <property type="match status" value="1"/>
</dbReference>
<dbReference type="InterPro" id="IPR004888">
    <property type="entry name" value="Glycoside_hydrolase_63"/>
</dbReference>
<accession>A0A101RYT0</accession>
<evidence type="ECO:0000259" key="4">
    <source>
        <dbReference type="Pfam" id="PF22422"/>
    </source>
</evidence>
<dbReference type="GO" id="GO:0009311">
    <property type="term" value="P:oligosaccharide metabolic process"/>
    <property type="evidence" value="ECO:0007669"/>
    <property type="project" value="InterPro"/>
</dbReference>
<organism evidence="5 6">
    <name type="scientific">Streptomyces griseorubiginosus</name>
    <dbReference type="NCBI Taxonomy" id="67304"/>
    <lineage>
        <taxon>Bacteria</taxon>
        <taxon>Bacillati</taxon>
        <taxon>Actinomycetota</taxon>
        <taxon>Actinomycetes</taxon>
        <taxon>Kitasatosporales</taxon>
        <taxon>Streptomycetaceae</taxon>
        <taxon>Streptomyces</taxon>
    </lineage>
</organism>
<dbReference type="InterPro" id="IPR054491">
    <property type="entry name" value="MGH1-like_GH"/>
</dbReference>
<evidence type="ECO:0000313" key="6">
    <source>
        <dbReference type="Proteomes" id="UP000054375"/>
    </source>
</evidence>
<evidence type="ECO:0000256" key="2">
    <source>
        <dbReference type="ARBA" id="ARBA00022801"/>
    </source>
</evidence>
<keyword evidence="6" id="KW-1185">Reference proteome</keyword>